<comment type="caution">
    <text evidence="1">The sequence shown here is derived from an EMBL/GenBank/DDBJ whole genome shotgun (WGS) entry which is preliminary data.</text>
</comment>
<accession>X1K4C9</accession>
<evidence type="ECO:0000313" key="1">
    <source>
        <dbReference type="EMBL" id="GAH85124.1"/>
    </source>
</evidence>
<organism evidence="1">
    <name type="scientific">marine sediment metagenome</name>
    <dbReference type="NCBI Taxonomy" id="412755"/>
    <lineage>
        <taxon>unclassified sequences</taxon>
        <taxon>metagenomes</taxon>
        <taxon>ecological metagenomes</taxon>
    </lineage>
</organism>
<proteinExistence type="predicted"/>
<sequence>MTIQVTNTPPDVNNVLLSGNCVNEVDGEYYTPKGNVTFTISFSENMNTSSNIIVKYIVNAHEYYVT</sequence>
<reference evidence="1" key="1">
    <citation type="journal article" date="2014" name="Front. Microbiol.">
        <title>High frequency of phylogenetically diverse reductive dehalogenase-homologous genes in deep subseafloor sedimentary metagenomes.</title>
        <authorList>
            <person name="Kawai M."/>
            <person name="Futagami T."/>
            <person name="Toyoda A."/>
            <person name="Takaki Y."/>
            <person name="Nishi S."/>
            <person name="Hori S."/>
            <person name="Arai W."/>
            <person name="Tsubouchi T."/>
            <person name="Morono Y."/>
            <person name="Uchiyama I."/>
            <person name="Ito T."/>
            <person name="Fujiyama A."/>
            <person name="Inagaki F."/>
            <person name="Takami H."/>
        </authorList>
    </citation>
    <scope>NUCLEOTIDE SEQUENCE</scope>
    <source>
        <strain evidence="1">Expedition CK06-06</strain>
    </source>
</reference>
<dbReference type="AlphaFoldDB" id="X1K4C9"/>
<name>X1K4C9_9ZZZZ</name>
<dbReference type="EMBL" id="BARU01041128">
    <property type="protein sequence ID" value="GAH85124.1"/>
    <property type="molecule type" value="Genomic_DNA"/>
</dbReference>
<protein>
    <submittedName>
        <fullName evidence="1">Uncharacterized protein</fullName>
    </submittedName>
</protein>
<gene>
    <name evidence="1" type="ORF">S03H2_63463</name>
</gene>
<feature type="non-terminal residue" evidence="1">
    <location>
        <position position="66"/>
    </location>
</feature>